<feature type="non-terminal residue" evidence="2">
    <location>
        <position position="1"/>
    </location>
</feature>
<gene>
    <name evidence="2" type="ORF">AVDCRST_MAG08-3467</name>
</gene>
<feature type="compositionally biased region" description="Low complexity" evidence="1">
    <location>
        <begin position="142"/>
        <end position="158"/>
    </location>
</feature>
<feature type="compositionally biased region" description="Basic residues" evidence="1">
    <location>
        <begin position="159"/>
        <end position="169"/>
    </location>
</feature>
<dbReference type="AlphaFoldDB" id="A0A6J4JBF1"/>
<reference evidence="2" key="1">
    <citation type="submission" date="2020-02" db="EMBL/GenBank/DDBJ databases">
        <authorList>
            <person name="Meier V. D."/>
        </authorList>
    </citation>
    <scope>NUCLEOTIDE SEQUENCE</scope>
    <source>
        <strain evidence="2">AVDCRST_MAG08</strain>
    </source>
</reference>
<name>A0A6J4JBF1_9PROT</name>
<feature type="compositionally biased region" description="Basic and acidic residues" evidence="1">
    <location>
        <begin position="202"/>
        <end position="216"/>
    </location>
</feature>
<feature type="region of interest" description="Disordered" evidence="1">
    <location>
        <begin position="1"/>
        <end position="315"/>
    </location>
</feature>
<feature type="non-terminal residue" evidence="2">
    <location>
        <position position="315"/>
    </location>
</feature>
<evidence type="ECO:0000256" key="1">
    <source>
        <dbReference type="SAM" id="MobiDB-lite"/>
    </source>
</evidence>
<feature type="compositionally biased region" description="Low complexity" evidence="1">
    <location>
        <begin position="125"/>
        <end position="135"/>
    </location>
</feature>
<dbReference type="EMBL" id="CADCTG010000257">
    <property type="protein sequence ID" value="CAA9275742.1"/>
    <property type="molecule type" value="Genomic_DNA"/>
</dbReference>
<organism evidence="2">
    <name type="scientific">uncultured Acetobacteraceae bacterium</name>
    <dbReference type="NCBI Taxonomy" id="169975"/>
    <lineage>
        <taxon>Bacteria</taxon>
        <taxon>Pseudomonadati</taxon>
        <taxon>Pseudomonadota</taxon>
        <taxon>Alphaproteobacteria</taxon>
        <taxon>Acetobacterales</taxon>
        <taxon>Acetobacteraceae</taxon>
        <taxon>environmental samples</taxon>
    </lineage>
</organism>
<evidence type="ECO:0000313" key="2">
    <source>
        <dbReference type="EMBL" id="CAA9275742.1"/>
    </source>
</evidence>
<proteinExistence type="predicted"/>
<accession>A0A6J4JBF1</accession>
<feature type="compositionally biased region" description="Basic residues" evidence="1">
    <location>
        <begin position="292"/>
        <end position="301"/>
    </location>
</feature>
<sequence length="315" mass="34691">ALLGGSLARPPRRNARRRGVPGQADHHRVALLAGQRGGRLCPRLGRAHGARPRPERRGDEPRRRLRRGRDALGSGQPGRRPHDRPHAHDGDRRAAAPRPESRHRAGELRAGLRHERERHRRGGARRQPGARPARAGGPGPRTPALLRQRRPQLPAAARRVARATRRRQPGLHARPLPGRPAAPERVAGRAPRFLFHRRRLRQRTDRLRPPAADRRVLAPPPPGLPQRADRPRAGPGRRAVQPSGHLRAPRHAGAGARPLGGGVPHRAGGPHLPPRRRQQPRGGELHAEGRLRAHGAGRVRQLRPPPARPRRAGGV</sequence>
<feature type="compositionally biased region" description="Basic and acidic residues" evidence="1">
    <location>
        <begin position="84"/>
        <end position="115"/>
    </location>
</feature>
<feature type="compositionally biased region" description="Basic and acidic residues" evidence="1">
    <location>
        <begin position="52"/>
        <end position="62"/>
    </location>
</feature>
<protein>
    <submittedName>
        <fullName evidence="2">Uncharacterized protein</fullName>
    </submittedName>
</protein>
<feature type="compositionally biased region" description="Basic residues" evidence="1">
    <location>
        <begin position="10"/>
        <end position="19"/>
    </location>
</feature>